<feature type="domain" description="PRD" evidence="8">
    <location>
        <begin position="183"/>
        <end position="288"/>
    </location>
</feature>
<evidence type="ECO:0000259" key="6">
    <source>
        <dbReference type="PROSITE" id="PS51094"/>
    </source>
</evidence>
<keyword evidence="4" id="KW-0010">Activator</keyword>
<feature type="domain" description="PTS EIIB type-2" evidence="7">
    <location>
        <begin position="403"/>
        <end position="492"/>
    </location>
</feature>
<dbReference type="SUPFAM" id="SSF55804">
    <property type="entry name" value="Phoshotransferase/anion transport protein"/>
    <property type="match status" value="1"/>
</dbReference>
<comment type="caution">
    <text evidence="9">The sequence shown here is derived from an EMBL/GenBank/DDBJ whole genome shotgun (WGS) entry which is preliminary data.</text>
</comment>
<evidence type="ECO:0000256" key="2">
    <source>
        <dbReference type="ARBA" id="ARBA00022737"/>
    </source>
</evidence>
<evidence type="ECO:0000259" key="8">
    <source>
        <dbReference type="PROSITE" id="PS51372"/>
    </source>
</evidence>
<dbReference type="GO" id="GO:0006355">
    <property type="term" value="P:regulation of DNA-templated transcription"/>
    <property type="evidence" value="ECO:0007669"/>
    <property type="project" value="InterPro"/>
</dbReference>
<keyword evidence="1" id="KW-0808">Transferase</keyword>
<dbReference type="Pfam" id="PF00359">
    <property type="entry name" value="PTS_EIIA_2"/>
    <property type="match status" value="1"/>
</dbReference>
<dbReference type="Proteomes" id="UP000469440">
    <property type="component" value="Unassembled WGS sequence"/>
</dbReference>
<evidence type="ECO:0000256" key="1">
    <source>
        <dbReference type="ARBA" id="ARBA00022679"/>
    </source>
</evidence>
<dbReference type="CDD" id="cd00211">
    <property type="entry name" value="PTS_IIA_fru"/>
    <property type="match status" value="1"/>
</dbReference>
<sequence>MINRRCAEILSDLTAANRPVRVADLSEKYGVSQRTIHNDIAKIDSYLHENGLESVKRKPGSGLWCSFTKTDLTKLRQKLDSIGFYQYVMTIEERVRFIIMTMLKNSNYETVADLSEELKVSKGTVHKDLKQVRLWLKEHNLELDIHKAHGVKVLGDEEGIRRAYMKLVDTPQERIDYFCANGIFSRQDIIYIKQCLKKAEEHLELVFTDETFQSLSAYLGIAVFRNRQGKKLDLHQKNIDMLKDKEEFSVAELIAYMIKGRFSIQLAEDEIAYLAMFLLTGNVIINRRPDKENWVQWRIDVSELINHFQEEVSVNLSNDEQLFEGLLQHYRPMIYRAKYQIKITNPYLAEIKNSIAGTFQKTRSCLRPIEYQYGIQLSDDEIGYLALYFQTALEKVKREAPRKSALIVCESGIGTAKIVQLRLQELYDVNIIDTIPARALKKTLKSVAVDCVISTIQIQAKGIRCIVVDPFISDADMVELDRYLPKKRAFSLQAKGDIDLGSLIRTIEKSAVIFDRNKLEMHLHQLLTRSGPSGDALNLTDVFQTDDISLNVEAETWEDAVRQGGELLLRKGKIEPGYIDDTIRNVKKFGPYIVILPGIALPHVNSFKLVHATGFSLITLKKAIPFGNGENDPVHLVISFCSVDQFQHMKALSQLMQIIKRKDFLEFARSVKTRSELMNYFITSIFGTPDNFM</sequence>
<dbReference type="PANTHER" id="PTHR30185:SF18">
    <property type="entry name" value="TRANSCRIPTIONAL REGULATOR MTLR"/>
    <property type="match status" value="1"/>
</dbReference>
<dbReference type="SUPFAM" id="SSF52794">
    <property type="entry name" value="PTS system IIB component-like"/>
    <property type="match status" value="1"/>
</dbReference>
<dbReference type="InterPro" id="IPR007737">
    <property type="entry name" value="Mga_HTH"/>
</dbReference>
<reference evidence="9 10" key="1">
    <citation type="submission" date="2019-09" db="EMBL/GenBank/DDBJ databases">
        <title>Genome sequence of Clostridium sp. EA1.</title>
        <authorList>
            <person name="Poehlein A."/>
            <person name="Bengelsdorf F.R."/>
            <person name="Daniel R."/>
        </authorList>
    </citation>
    <scope>NUCLEOTIDE SEQUENCE [LARGE SCALE GENOMIC DNA]</scope>
    <source>
        <strain evidence="9 10">EA1</strain>
    </source>
</reference>
<evidence type="ECO:0000313" key="9">
    <source>
        <dbReference type="EMBL" id="MVB09710.1"/>
    </source>
</evidence>
<dbReference type="Pfam" id="PF00874">
    <property type="entry name" value="PRD"/>
    <property type="match status" value="2"/>
</dbReference>
<evidence type="ECO:0000256" key="3">
    <source>
        <dbReference type="ARBA" id="ARBA00023015"/>
    </source>
</evidence>
<dbReference type="Pfam" id="PF05043">
    <property type="entry name" value="Mga"/>
    <property type="match status" value="1"/>
</dbReference>
<evidence type="ECO:0000256" key="5">
    <source>
        <dbReference type="ARBA" id="ARBA00023163"/>
    </source>
</evidence>
<dbReference type="InterPro" id="IPR036390">
    <property type="entry name" value="WH_DNA-bd_sf"/>
</dbReference>
<protein>
    <submittedName>
        <fullName evidence="9">Transcriptional regulator ManR</fullName>
    </submittedName>
</protein>
<dbReference type="Gene3D" id="3.40.930.10">
    <property type="entry name" value="Mannitol-specific EII, Chain A"/>
    <property type="match status" value="1"/>
</dbReference>
<gene>
    <name evidence="9" type="primary">manR</name>
    <name evidence="9" type="ORF">CAFE_03750</name>
</gene>
<dbReference type="InterPro" id="IPR036634">
    <property type="entry name" value="PRD_sf"/>
</dbReference>
<accession>A0A6N8HVW9</accession>
<organism evidence="9 10">
    <name type="scientific">Caproicibacter fermentans</name>
    <dbReference type="NCBI Taxonomy" id="2576756"/>
    <lineage>
        <taxon>Bacteria</taxon>
        <taxon>Bacillati</taxon>
        <taxon>Bacillota</taxon>
        <taxon>Clostridia</taxon>
        <taxon>Eubacteriales</taxon>
        <taxon>Acutalibacteraceae</taxon>
        <taxon>Caproicibacter</taxon>
    </lineage>
</organism>
<dbReference type="InterPro" id="IPR002178">
    <property type="entry name" value="PTS_EIIA_type-2_dom"/>
</dbReference>
<keyword evidence="5" id="KW-0804">Transcription</keyword>
<dbReference type="InterPro" id="IPR013011">
    <property type="entry name" value="PTS_EIIB_2"/>
</dbReference>
<evidence type="ECO:0000313" key="10">
    <source>
        <dbReference type="Proteomes" id="UP000469440"/>
    </source>
</evidence>
<feature type="domain" description="PRD" evidence="8">
    <location>
        <begin position="292"/>
        <end position="399"/>
    </location>
</feature>
<dbReference type="CDD" id="cd05568">
    <property type="entry name" value="PTS_IIB_bgl_like"/>
    <property type="match status" value="1"/>
</dbReference>
<dbReference type="OrthoDB" id="369398at2"/>
<dbReference type="Gene3D" id="3.40.50.2300">
    <property type="match status" value="1"/>
</dbReference>
<dbReference type="GO" id="GO:0009401">
    <property type="term" value="P:phosphoenolpyruvate-dependent sugar phosphotransferase system"/>
    <property type="evidence" value="ECO:0007669"/>
    <property type="project" value="InterPro"/>
</dbReference>
<dbReference type="InterPro" id="IPR016152">
    <property type="entry name" value="PTrfase/Anion_transptr"/>
</dbReference>
<dbReference type="Gene3D" id="1.10.10.10">
    <property type="entry name" value="Winged helix-like DNA-binding domain superfamily/Winged helix DNA-binding domain"/>
    <property type="match status" value="2"/>
</dbReference>
<evidence type="ECO:0000259" key="7">
    <source>
        <dbReference type="PROSITE" id="PS51099"/>
    </source>
</evidence>
<feature type="domain" description="PTS EIIA type-2" evidence="6">
    <location>
        <begin position="541"/>
        <end position="684"/>
    </location>
</feature>
<keyword evidence="2" id="KW-0677">Repeat</keyword>
<dbReference type="InterPro" id="IPR036388">
    <property type="entry name" value="WH-like_DNA-bd_sf"/>
</dbReference>
<dbReference type="Pfam" id="PF08279">
    <property type="entry name" value="HTH_11"/>
    <property type="match status" value="1"/>
</dbReference>
<keyword evidence="10" id="KW-1185">Reference proteome</keyword>
<dbReference type="PROSITE" id="PS51094">
    <property type="entry name" value="PTS_EIIA_TYPE_2"/>
    <property type="match status" value="1"/>
</dbReference>
<dbReference type="RefSeq" id="WP_156989655.1">
    <property type="nucleotide sequence ID" value="NZ_VWXL01000014.1"/>
</dbReference>
<dbReference type="PROSITE" id="PS51372">
    <property type="entry name" value="PRD_2"/>
    <property type="match status" value="2"/>
</dbReference>
<proteinExistence type="predicted"/>
<evidence type="ECO:0000256" key="4">
    <source>
        <dbReference type="ARBA" id="ARBA00023159"/>
    </source>
</evidence>
<dbReference type="AlphaFoldDB" id="A0A6N8HVW9"/>
<dbReference type="Gene3D" id="1.10.1790.10">
    <property type="entry name" value="PRD domain"/>
    <property type="match status" value="2"/>
</dbReference>
<dbReference type="EMBL" id="VWXL01000014">
    <property type="protein sequence ID" value="MVB09710.1"/>
    <property type="molecule type" value="Genomic_DNA"/>
</dbReference>
<dbReference type="PROSITE" id="PS51099">
    <property type="entry name" value="PTS_EIIB_TYPE_2"/>
    <property type="match status" value="1"/>
</dbReference>
<dbReference type="GO" id="GO:0008982">
    <property type="term" value="F:protein-N(PI)-phosphohistidine-sugar phosphotransferase activity"/>
    <property type="evidence" value="ECO:0007669"/>
    <property type="project" value="InterPro"/>
</dbReference>
<keyword evidence="3" id="KW-0805">Transcription regulation</keyword>
<dbReference type="SUPFAM" id="SSF63520">
    <property type="entry name" value="PTS-regulatory domain, PRD"/>
    <property type="match status" value="2"/>
</dbReference>
<name>A0A6N8HVW9_9FIRM</name>
<dbReference type="InterPro" id="IPR050661">
    <property type="entry name" value="BglG_antiterminators"/>
</dbReference>
<dbReference type="SUPFAM" id="SSF46785">
    <property type="entry name" value="Winged helix' DNA-binding domain"/>
    <property type="match status" value="2"/>
</dbReference>
<dbReference type="InterPro" id="IPR013196">
    <property type="entry name" value="HTH_11"/>
</dbReference>
<dbReference type="InterPro" id="IPR036095">
    <property type="entry name" value="PTS_EIIB-like_sf"/>
</dbReference>
<dbReference type="InterPro" id="IPR011608">
    <property type="entry name" value="PRD"/>
</dbReference>
<dbReference type="PANTHER" id="PTHR30185">
    <property type="entry name" value="CRYPTIC BETA-GLUCOSIDE BGL OPERON ANTITERMINATOR"/>
    <property type="match status" value="1"/>
</dbReference>